<keyword evidence="5" id="KW-1185">Reference proteome</keyword>
<feature type="domain" description="DUF7497" evidence="2">
    <location>
        <begin position="155"/>
        <end position="255"/>
    </location>
</feature>
<feature type="domain" description="DUF7498" evidence="3">
    <location>
        <begin position="264"/>
        <end position="361"/>
    </location>
</feature>
<evidence type="ECO:0008006" key="6">
    <source>
        <dbReference type="Google" id="ProtNLM"/>
    </source>
</evidence>
<feature type="signal peptide" evidence="1">
    <location>
        <begin position="1"/>
        <end position="41"/>
    </location>
</feature>
<dbReference type="OrthoDB" id="262776at2759"/>
<evidence type="ECO:0000313" key="5">
    <source>
        <dbReference type="Proteomes" id="UP000038009"/>
    </source>
</evidence>
<dbReference type="VEuPathDB" id="TriTrypDB:Lsey_0067_0250"/>
<evidence type="ECO:0000259" key="2">
    <source>
        <dbReference type="Pfam" id="PF24327"/>
    </source>
</evidence>
<feature type="non-terminal residue" evidence="4">
    <location>
        <position position="488"/>
    </location>
</feature>
<dbReference type="InterPro" id="IPR055921">
    <property type="entry name" value="DUF7498"/>
</dbReference>
<evidence type="ECO:0000259" key="3">
    <source>
        <dbReference type="Pfam" id="PF24328"/>
    </source>
</evidence>
<comment type="caution">
    <text evidence="4">The sequence shown here is derived from an EMBL/GenBank/DDBJ whole genome shotgun (WGS) entry which is preliminary data.</text>
</comment>
<dbReference type="Proteomes" id="UP000038009">
    <property type="component" value="Unassembled WGS sequence"/>
</dbReference>
<feature type="chain" id="PRO_5005873758" description="IPT/TIG domain-containing protein" evidence="1">
    <location>
        <begin position="42"/>
        <end position="488"/>
    </location>
</feature>
<dbReference type="EMBL" id="LJSK01000067">
    <property type="protein sequence ID" value="KPI87972.1"/>
    <property type="molecule type" value="Genomic_DNA"/>
</dbReference>
<dbReference type="InterPro" id="IPR055920">
    <property type="entry name" value="DUF7497"/>
</dbReference>
<name>A0A0N1I8J7_LEPSE</name>
<evidence type="ECO:0000313" key="4">
    <source>
        <dbReference type="EMBL" id="KPI87972.1"/>
    </source>
</evidence>
<accession>A0A0N1I8J7</accession>
<organism evidence="4 5">
    <name type="scientific">Leptomonas seymouri</name>
    <dbReference type="NCBI Taxonomy" id="5684"/>
    <lineage>
        <taxon>Eukaryota</taxon>
        <taxon>Discoba</taxon>
        <taxon>Euglenozoa</taxon>
        <taxon>Kinetoplastea</taxon>
        <taxon>Metakinetoplastina</taxon>
        <taxon>Trypanosomatida</taxon>
        <taxon>Trypanosomatidae</taxon>
        <taxon>Leishmaniinae</taxon>
        <taxon>Leptomonas</taxon>
    </lineage>
</organism>
<protein>
    <recommendedName>
        <fullName evidence="6">IPT/TIG domain-containing protein</fullName>
    </recommendedName>
</protein>
<dbReference type="Pfam" id="PF24327">
    <property type="entry name" value="DUF7497"/>
    <property type="match status" value="1"/>
</dbReference>
<sequence length="488" mass="50369">MALAILPFHARASGAHPGLVCTKILLLLFATVLITLPLVNAAATVANASCSAGTVGSCLNTSATFSGTDLAQVTTVRIGLNFVDTALIKCESPTTTTTTVTCNLVVAASVRDGVYPVTLVMSDRTEVEAGSLLIGNFYEQESLPQWTSTTNSSVYRVTGQSSDWPSSGDTWSVSGTFDITSTYSIVFYNNQVKKVGESPGTPTCAPVKVTASALSCTITSASGVMGMYNFLVKDNSNNALLLGSSSLYMLAVNPPLPVVTGASGSCATSSASCVSGASLVISGTNFNHRSPEYQQFLVGVNSGQRSAIRLTPTAVDEHSITVAMDIKQDVAAGSYPIFVRLQVCAMSMMSPLYYVGNLVIGGDKSAAGFETGNAKAIGTTVVSGFCYDGYGLCRNATVTLTGTELASVASVLVGSTANEQALLPCPLAKAPTAHTVSCNLVVAASVRDGVYPVTLVMSDKTEVEAGSLAVGSFLEARRVAGWTSTTNS</sequence>
<gene>
    <name evidence="4" type="ORF">ABL78_2963</name>
</gene>
<dbReference type="OMA" id="MMSPLYY"/>
<evidence type="ECO:0000256" key="1">
    <source>
        <dbReference type="SAM" id="SignalP"/>
    </source>
</evidence>
<dbReference type="AlphaFoldDB" id="A0A0N1I8J7"/>
<keyword evidence="1" id="KW-0732">Signal</keyword>
<proteinExistence type="predicted"/>
<dbReference type="Pfam" id="PF24328">
    <property type="entry name" value="DUF7498"/>
    <property type="match status" value="1"/>
</dbReference>
<reference evidence="4 5" key="1">
    <citation type="journal article" date="2015" name="PLoS Pathog.">
        <title>Leptomonas seymouri: Adaptations to the Dixenous Life Cycle Analyzed by Genome Sequencing, Transcriptome Profiling and Co-infection with Leishmania donovani.</title>
        <authorList>
            <person name="Kraeva N."/>
            <person name="Butenko A."/>
            <person name="Hlavacova J."/>
            <person name="Kostygov A."/>
            <person name="Myskova J."/>
            <person name="Grybchuk D."/>
            <person name="Lestinova T."/>
            <person name="Votypka J."/>
            <person name="Volf P."/>
            <person name="Opperdoes F."/>
            <person name="Flegontov P."/>
            <person name="Lukes J."/>
            <person name="Yurchenko V."/>
        </authorList>
    </citation>
    <scope>NUCLEOTIDE SEQUENCE [LARGE SCALE GENOMIC DNA]</scope>
    <source>
        <strain evidence="4 5">ATCC 30220</strain>
    </source>
</reference>